<evidence type="ECO:0000313" key="5">
    <source>
        <dbReference type="EMBL" id="CAD1844575.1"/>
    </source>
</evidence>
<dbReference type="PANTHER" id="PTHR43295:SF2">
    <property type="entry name" value="ARGININE DECARBOXYLASE 2"/>
    <property type="match status" value="1"/>
</dbReference>
<gene>
    <name evidence="5" type="ORF">CB5_LOCUS27786</name>
</gene>
<evidence type="ECO:0000256" key="1">
    <source>
        <dbReference type="ARBA" id="ARBA00001933"/>
    </source>
</evidence>
<proteinExistence type="inferred from homology"/>
<dbReference type="EC" id="4.1.1.19" evidence="3"/>
<dbReference type="GO" id="GO:0008295">
    <property type="term" value="P:spermidine biosynthetic process"/>
    <property type="evidence" value="ECO:0007669"/>
    <property type="project" value="UniProtKB-KW"/>
</dbReference>
<evidence type="ECO:0000256" key="3">
    <source>
        <dbReference type="RuleBase" id="RU003740"/>
    </source>
</evidence>
<reference evidence="5" key="1">
    <citation type="submission" date="2020-07" db="EMBL/GenBank/DDBJ databases">
        <authorList>
            <person name="Lin J."/>
        </authorList>
    </citation>
    <scope>NUCLEOTIDE SEQUENCE</scope>
</reference>
<dbReference type="UniPathway" id="UPA00186">
    <property type="reaction ID" value="UER00284"/>
</dbReference>
<keyword evidence="3" id="KW-0210">Decarboxylase</keyword>
<organism evidence="5">
    <name type="scientific">Ananas comosus var. bracteatus</name>
    <name type="common">red pineapple</name>
    <dbReference type="NCBI Taxonomy" id="296719"/>
    <lineage>
        <taxon>Eukaryota</taxon>
        <taxon>Viridiplantae</taxon>
        <taxon>Streptophyta</taxon>
        <taxon>Embryophyta</taxon>
        <taxon>Tracheophyta</taxon>
        <taxon>Spermatophyta</taxon>
        <taxon>Magnoliopsida</taxon>
        <taxon>Liliopsida</taxon>
        <taxon>Poales</taxon>
        <taxon>Bromeliaceae</taxon>
        <taxon>Bromelioideae</taxon>
        <taxon>Ananas</taxon>
    </lineage>
</organism>
<dbReference type="InterPro" id="IPR029066">
    <property type="entry name" value="PLP-binding_barrel"/>
</dbReference>
<protein>
    <recommendedName>
        <fullName evidence="3">Arginine decarboxylase</fullName>
        <ecNumber evidence="3">4.1.1.19</ecNumber>
    </recommendedName>
</protein>
<dbReference type="GO" id="GO:0006527">
    <property type="term" value="P:L-arginine catabolic process"/>
    <property type="evidence" value="ECO:0007669"/>
    <property type="project" value="InterPro"/>
</dbReference>
<dbReference type="InterPro" id="IPR022644">
    <property type="entry name" value="De-COase2_N"/>
</dbReference>
<dbReference type="Pfam" id="PF02784">
    <property type="entry name" value="Orn_Arg_deC_N"/>
    <property type="match status" value="1"/>
</dbReference>
<dbReference type="EMBL" id="LR862137">
    <property type="protein sequence ID" value="CAD1844575.1"/>
    <property type="molecule type" value="Genomic_DNA"/>
</dbReference>
<comment type="catalytic activity">
    <reaction evidence="3">
        <text>L-arginine + H(+) = agmatine + CO2</text>
        <dbReference type="Rhea" id="RHEA:17641"/>
        <dbReference type="ChEBI" id="CHEBI:15378"/>
        <dbReference type="ChEBI" id="CHEBI:16526"/>
        <dbReference type="ChEBI" id="CHEBI:32682"/>
        <dbReference type="ChEBI" id="CHEBI:58145"/>
        <dbReference type="EC" id="4.1.1.19"/>
    </reaction>
</comment>
<evidence type="ECO:0000256" key="2">
    <source>
        <dbReference type="ARBA" id="ARBA00022898"/>
    </source>
</evidence>
<dbReference type="InterPro" id="IPR002985">
    <property type="entry name" value="Arg_decrbxlase"/>
</dbReference>
<name>A0A6V7QP67_ANACO</name>
<dbReference type="GO" id="GO:0008792">
    <property type="term" value="F:arginine decarboxylase activity"/>
    <property type="evidence" value="ECO:0007669"/>
    <property type="project" value="UniProtKB-EC"/>
</dbReference>
<dbReference type="Gene3D" id="3.20.20.10">
    <property type="entry name" value="Alanine racemase"/>
    <property type="match status" value="1"/>
</dbReference>
<dbReference type="AlphaFoldDB" id="A0A6V7QP67"/>
<keyword evidence="2 3" id="KW-0663">Pyridoxal phosphate</keyword>
<keyword evidence="3" id="KW-0460">Magnesium</keyword>
<keyword evidence="3" id="KW-0745">Spermidine biosynthesis</keyword>
<dbReference type="PANTHER" id="PTHR43295">
    <property type="entry name" value="ARGININE DECARBOXYLASE"/>
    <property type="match status" value="1"/>
</dbReference>
<dbReference type="Gene3D" id="2.40.37.10">
    <property type="entry name" value="Lyase, Ornithine Decarboxylase, Chain A, domain 1"/>
    <property type="match status" value="2"/>
</dbReference>
<comment type="cofactor">
    <cofactor evidence="3">
        <name>Mg(2+)</name>
        <dbReference type="ChEBI" id="CHEBI:18420"/>
    </cofactor>
</comment>
<evidence type="ECO:0000259" key="4">
    <source>
        <dbReference type="Pfam" id="PF02784"/>
    </source>
</evidence>
<dbReference type="SUPFAM" id="SSF51419">
    <property type="entry name" value="PLP-binding barrel"/>
    <property type="match status" value="1"/>
</dbReference>
<dbReference type="InterPro" id="IPR009006">
    <property type="entry name" value="Ala_racemase/Decarboxylase_C"/>
</dbReference>
<comment type="pathway">
    <text evidence="3">Amine and polyamine biosynthesis; agmatine biosynthesis; agmatine from L-arginine: step 1/1.</text>
</comment>
<comment type="similarity">
    <text evidence="3">Belongs to the Orn/Lys/Arg decarboxylase class-II family. SpeA subfamily.</text>
</comment>
<keyword evidence="3" id="KW-0456">Lyase</keyword>
<sequence>MGTLDVGGGLGIDYDGTRSGESDMSVAYGFEEYASTVVQAARLVCNQKGVVHPVLCSESGRALVSHQSILIYDALSAVQEPSDSVSSDELISRLDDLVGNPTNVHANLKSALSRRLAKQLEAAEETTYAYHANLSVFSLTPDFWGIKQLFPILPIHRLDEEPKQKGTLIDLTCDSDGKVDQFIGGTQSLPLHCVKEAAAGTTSGRSWRERTRRRWGAGTICSVGDFGTGGEIGRELRGLYGGSRGDGPSAADQLKAMHHDPAQMKVDIAKRGADVGQWTEEEEQLVSKVFGDMPYLFGAA</sequence>
<comment type="cofactor">
    <cofactor evidence="1 3">
        <name>pyridoxal 5'-phosphate</name>
        <dbReference type="ChEBI" id="CHEBI:597326"/>
    </cofactor>
</comment>
<accession>A0A6V7QP67</accession>
<feature type="domain" description="Orn/DAP/Arg decarboxylase 2 N-terminal" evidence="4">
    <location>
        <begin position="2"/>
        <end position="65"/>
    </location>
</feature>